<dbReference type="InterPro" id="IPR006311">
    <property type="entry name" value="TAT_signal"/>
</dbReference>
<dbReference type="PROSITE" id="PS51318">
    <property type="entry name" value="TAT"/>
    <property type="match status" value="1"/>
</dbReference>
<dbReference type="Pfam" id="PF07995">
    <property type="entry name" value="GSDH"/>
    <property type="match status" value="1"/>
</dbReference>
<dbReference type="Gene3D" id="2.120.10.30">
    <property type="entry name" value="TolB, C-terminal domain"/>
    <property type="match status" value="1"/>
</dbReference>
<dbReference type="Proteomes" id="UP000515947">
    <property type="component" value="Chromosome"/>
</dbReference>
<dbReference type="PANTHER" id="PTHR19328:SF13">
    <property type="entry name" value="HIPL1 PROTEIN"/>
    <property type="match status" value="1"/>
</dbReference>
<dbReference type="SUPFAM" id="SSF50952">
    <property type="entry name" value="Soluble quinoprotein glucose dehydrogenase"/>
    <property type="match status" value="1"/>
</dbReference>
<dbReference type="InterPro" id="IPR012938">
    <property type="entry name" value="Glc/Sorbosone_DH"/>
</dbReference>
<dbReference type="EMBL" id="CP060713">
    <property type="protein sequence ID" value="QNN54181.1"/>
    <property type="molecule type" value="Genomic_DNA"/>
</dbReference>
<evidence type="ECO:0000259" key="2">
    <source>
        <dbReference type="Pfam" id="PF07995"/>
    </source>
</evidence>
<dbReference type="AlphaFoldDB" id="A0A7G9RF06"/>
<dbReference type="PANTHER" id="PTHR19328">
    <property type="entry name" value="HEDGEHOG-INTERACTING PROTEIN"/>
    <property type="match status" value="1"/>
</dbReference>
<name>A0A7G9RF06_9ACTN</name>
<reference evidence="3 4" key="1">
    <citation type="submission" date="2020-08" db="EMBL/GenBank/DDBJ databases">
        <title>Genome sequence of Nocardioides mesophilus KACC 16243T.</title>
        <authorList>
            <person name="Hyun D.-W."/>
            <person name="Bae J.-W."/>
        </authorList>
    </citation>
    <scope>NUCLEOTIDE SEQUENCE [LARGE SCALE GENOMIC DNA]</scope>
    <source>
        <strain evidence="3 4">KACC 16243</strain>
    </source>
</reference>
<organism evidence="3 4">
    <name type="scientific">Nocardioides mesophilus</name>
    <dbReference type="NCBI Taxonomy" id="433659"/>
    <lineage>
        <taxon>Bacteria</taxon>
        <taxon>Bacillati</taxon>
        <taxon>Actinomycetota</taxon>
        <taxon>Actinomycetes</taxon>
        <taxon>Propionibacteriales</taxon>
        <taxon>Nocardioidaceae</taxon>
        <taxon>Nocardioides</taxon>
    </lineage>
</organism>
<evidence type="ECO:0000256" key="1">
    <source>
        <dbReference type="SAM" id="SignalP"/>
    </source>
</evidence>
<proteinExistence type="predicted"/>
<dbReference type="RefSeq" id="WP_187580021.1">
    <property type="nucleotide sequence ID" value="NZ_CP060713.1"/>
</dbReference>
<dbReference type="KEGG" id="nmes:H9L09_07430"/>
<feature type="signal peptide" evidence="1">
    <location>
        <begin position="1"/>
        <end position="33"/>
    </location>
</feature>
<accession>A0A7G9RF06</accession>
<gene>
    <name evidence="3" type="ORF">H9L09_07430</name>
</gene>
<keyword evidence="1" id="KW-0732">Signal</keyword>
<sequence length="354" mass="37882">MTELDRRTLFKAAAAAGVAVPGAALLGAGPAAAAPRVTQVLARDLEVPWGLAFLPGGDALVGERMSGDVHRVLRTGGRRRVGRVGGVRANAGEGGLLGLACSPTFHRDRWVYAFLSAASDNRIVRMRYVDGALRHREPVLAGIPTRNYHNGGRLRFGPDGLLYASTGDAGDPQRAASTGSLAGKVLRMTPGGGVPSGNPFGNHVWSFNHRNVEGLAFDGRGRLWATELGEKTYDELNRILPGRDYGWSYSEGPDGPGGAKDPFVTWTPTSSCSPSGIAVVRGQAWIGALAGRALMRVDLAGDGRRSKHRFLHDRFGRIRTVERAPDGSLWITTSNRDGRGDPARHDDKVIRVRV</sequence>
<evidence type="ECO:0000313" key="4">
    <source>
        <dbReference type="Proteomes" id="UP000515947"/>
    </source>
</evidence>
<protein>
    <submittedName>
        <fullName evidence="3">PQQ-dependent sugar dehydrogenase</fullName>
    </submittedName>
</protein>
<dbReference type="InterPro" id="IPR011042">
    <property type="entry name" value="6-blade_b-propeller_TolB-like"/>
</dbReference>
<dbReference type="InterPro" id="IPR011041">
    <property type="entry name" value="Quinoprot_gluc/sorb_DH_b-prop"/>
</dbReference>
<evidence type="ECO:0000313" key="3">
    <source>
        <dbReference type="EMBL" id="QNN54181.1"/>
    </source>
</evidence>
<feature type="chain" id="PRO_5028938008" evidence="1">
    <location>
        <begin position="34"/>
        <end position="354"/>
    </location>
</feature>
<feature type="domain" description="Glucose/Sorbosone dehydrogenase" evidence="2">
    <location>
        <begin position="45"/>
        <end position="339"/>
    </location>
</feature>
<keyword evidence="4" id="KW-1185">Reference proteome</keyword>